<dbReference type="GO" id="GO:0003723">
    <property type="term" value="F:RNA binding"/>
    <property type="evidence" value="ECO:0007669"/>
    <property type="project" value="TreeGrafter"/>
</dbReference>
<evidence type="ECO:0000313" key="4">
    <source>
        <dbReference type="Proteomes" id="UP000245207"/>
    </source>
</evidence>
<name>A0A2U1KJC3_ARTAN</name>
<accession>A0A2U1KJC3</accession>
<dbReference type="AlphaFoldDB" id="A0A2U1KJC3"/>
<proteinExistence type="predicted"/>
<organism evidence="3 4">
    <name type="scientific">Artemisia annua</name>
    <name type="common">Sweet wormwood</name>
    <dbReference type="NCBI Taxonomy" id="35608"/>
    <lineage>
        <taxon>Eukaryota</taxon>
        <taxon>Viridiplantae</taxon>
        <taxon>Streptophyta</taxon>
        <taxon>Embryophyta</taxon>
        <taxon>Tracheophyta</taxon>
        <taxon>Spermatophyta</taxon>
        <taxon>Magnoliopsida</taxon>
        <taxon>eudicotyledons</taxon>
        <taxon>Gunneridae</taxon>
        <taxon>Pentapetalae</taxon>
        <taxon>asterids</taxon>
        <taxon>campanulids</taxon>
        <taxon>Asterales</taxon>
        <taxon>Asteraceae</taxon>
        <taxon>Asteroideae</taxon>
        <taxon>Anthemideae</taxon>
        <taxon>Artemisiinae</taxon>
        <taxon>Artemisia</taxon>
    </lineage>
</organism>
<gene>
    <name evidence="3" type="ORF">CTI12_AA596130</name>
</gene>
<feature type="domain" description="RNase III" evidence="2">
    <location>
        <begin position="12"/>
        <end position="58"/>
    </location>
</feature>
<evidence type="ECO:0000256" key="1">
    <source>
        <dbReference type="ARBA" id="ARBA00022801"/>
    </source>
</evidence>
<reference evidence="3 4" key="1">
    <citation type="journal article" date="2018" name="Mol. Plant">
        <title>The genome of Artemisia annua provides insight into the evolution of Asteraceae family and artemisinin biosynthesis.</title>
        <authorList>
            <person name="Shen Q."/>
            <person name="Zhang L."/>
            <person name="Liao Z."/>
            <person name="Wang S."/>
            <person name="Yan T."/>
            <person name="Shi P."/>
            <person name="Liu M."/>
            <person name="Fu X."/>
            <person name="Pan Q."/>
            <person name="Wang Y."/>
            <person name="Lv Z."/>
            <person name="Lu X."/>
            <person name="Zhang F."/>
            <person name="Jiang W."/>
            <person name="Ma Y."/>
            <person name="Chen M."/>
            <person name="Hao X."/>
            <person name="Li L."/>
            <person name="Tang Y."/>
            <person name="Lv G."/>
            <person name="Zhou Y."/>
            <person name="Sun X."/>
            <person name="Brodelius P.E."/>
            <person name="Rose J.K.C."/>
            <person name="Tang K."/>
        </authorList>
    </citation>
    <scope>NUCLEOTIDE SEQUENCE [LARGE SCALE GENOMIC DNA]</scope>
    <source>
        <strain evidence="4">cv. Huhao1</strain>
        <tissue evidence="3">Leaf</tissue>
    </source>
</reference>
<dbReference type="GO" id="GO:0005737">
    <property type="term" value="C:cytoplasm"/>
    <property type="evidence" value="ECO:0007669"/>
    <property type="project" value="TreeGrafter"/>
</dbReference>
<dbReference type="InterPro" id="IPR036389">
    <property type="entry name" value="RNase_III_sf"/>
</dbReference>
<dbReference type="Gene3D" id="1.10.1520.10">
    <property type="entry name" value="Ribonuclease III domain"/>
    <property type="match status" value="1"/>
</dbReference>
<keyword evidence="1" id="KW-0378">Hydrolase</keyword>
<dbReference type="Proteomes" id="UP000245207">
    <property type="component" value="Unassembled WGS sequence"/>
</dbReference>
<dbReference type="EMBL" id="PKPP01017595">
    <property type="protein sequence ID" value="PWA36832.1"/>
    <property type="molecule type" value="Genomic_DNA"/>
</dbReference>
<dbReference type="Pfam" id="PF14622">
    <property type="entry name" value="Ribonucleas_3_3"/>
    <property type="match status" value="1"/>
</dbReference>
<protein>
    <submittedName>
        <fullName evidence="3">Ribonuclease III</fullName>
    </submittedName>
</protein>
<dbReference type="SUPFAM" id="SSF69065">
    <property type="entry name" value="RNase III domain-like"/>
    <property type="match status" value="1"/>
</dbReference>
<sequence>MNESVSSSFPRLNEVEKIIGYEFKNKELLKEAFTHNSYKDDNCRSYERLEYLGDSFLNHIYNCQRTLFSISKDEVWAEPESFAQEAHF</sequence>
<dbReference type="GO" id="GO:0005634">
    <property type="term" value="C:nucleus"/>
    <property type="evidence" value="ECO:0007669"/>
    <property type="project" value="TreeGrafter"/>
</dbReference>
<dbReference type="GO" id="GO:0004525">
    <property type="term" value="F:ribonuclease III activity"/>
    <property type="evidence" value="ECO:0007669"/>
    <property type="project" value="InterPro"/>
</dbReference>
<dbReference type="PROSITE" id="PS50142">
    <property type="entry name" value="RNASE_3_2"/>
    <property type="match status" value="1"/>
</dbReference>
<dbReference type="PROSITE" id="PS00517">
    <property type="entry name" value="RNASE_3_1"/>
    <property type="match status" value="1"/>
</dbReference>
<dbReference type="InterPro" id="IPR000999">
    <property type="entry name" value="RNase_III_dom"/>
</dbReference>
<dbReference type="PANTHER" id="PTHR14950:SF54">
    <property type="entry name" value="RNASE II-LIKE 1"/>
    <property type="match status" value="1"/>
</dbReference>
<comment type="caution">
    <text evidence="3">The sequence shown here is derived from an EMBL/GenBank/DDBJ whole genome shotgun (WGS) entry which is preliminary data.</text>
</comment>
<keyword evidence="4" id="KW-1185">Reference proteome</keyword>
<evidence type="ECO:0000259" key="2">
    <source>
        <dbReference type="PROSITE" id="PS50142"/>
    </source>
</evidence>
<evidence type="ECO:0000313" key="3">
    <source>
        <dbReference type="EMBL" id="PWA36832.1"/>
    </source>
</evidence>
<dbReference type="PANTHER" id="PTHR14950">
    <property type="entry name" value="DICER-RELATED"/>
    <property type="match status" value="1"/>
</dbReference>
<dbReference type="OrthoDB" id="416741at2759"/>
<dbReference type="CDD" id="cd00593">
    <property type="entry name" value="RIBOc"/>
    <property type="match status" value="1"/>
</dbReference>
<dbReference type="GO" id="GO:0030422">
    <property type="term" value="P:siRNA processing"/>
    <property type="evidence" value="ECO:0007669"/>
    <property type="project" value="TreeGrafter"/>
</dbReference>
<dbReference type="STRING" id="35608.A0A2U1KJC3"/>